<evidence type="ECO:0000313" key="1">
    <source>
        <dbReference type="EMBL" id="PTE15393.1"/>
    </source>
</evidence>
<evidence type="ECO:0000313" key="2">
    <source>
        <dbReference type="Proteomes" id="UP000241362"/>
    </source>
</evidence>
<reference evidence="1 2" key="1">
    <citation type="submission" date="2018-03" db="EMBL/GenBank/DDBJ databases">
        <title>Rhodobacter blasticus.</title>
        <authorList>
            <person name="Meyer T.E."/>
            <person name="Miller S."/>
            <person name="Lodha T."/>
            <person name="Gandham S."/>
            <person name="Chintalapati S."/>
            <person name="Chintalapati V.R."/>
        </authorList>
    </citation>
    <scope>NUCLEOTIDE SEQUENCE [LARGE SCALE GENOMIC DNA]</scope>
    <source>
        <strain evidence="1 2">DSM 2131</strain>
    </source>
</reference>
<protein>
    <submittedName>
        <fullName evidence="1">Transcriptional regulator</fullName>
    </submittedName>
</protein>
<dbReference type="InterPro" id="IPR009057">
    <property type="entry name" value="Homeodomain-like_sf"/>
</dbReference>
<dbReference type="Gene3D" id="1.10.357.10">
    <property type="entry name" value="Tetracycline Repressor, domain 2"/>
    <property type="match status" value="1"/>
</dbReference>
<dbReference type="AlphaFoldDB" id="A0A2T4JC14"/>
<organism evidence="1 2">
    <name type="scientific">Fuscovulum blasticum DSM 2131</name>
    <dbReference type="NCBI Taxonomy" id="1188250"/>
    <lineage>
        <taxon>Bacteria</taxon>
        <taxon>Pseudomonadati</taxon>
        <taxon>Pseudomonadota</taxon>
        <taxon>Alphaproteobacteria</taxon>
        <taxon>Rhodobacterales</taxon>
        <taxon>Paracoccaceae</taxon>
        <taxon>Pseudogemmobacter</taxon>
    </lineage>
</organism>
<keyword evidence="2" id="KW-1185">Reference proteome</keyword>
<dbReference type="RefSeq" id="WP_107672642.1">
    <property type="nucleotide sequence ID" value="NZ_PZKE01000004.1"/>
</dbReference>
<dbReference type="Proteomes" id="UP000241362">
    <property type="component" value="Unassembled WGS sequence"/>
</dbReference>
<sequence>MPRQKTLPDSQVLAAARRLYAQGGEKSVSFGSVARATGLAGSTLAQRYGSVEGMLSAAARDGWAVLTEAATAADAATTGKGPQGFLKALDPTARKAPLLLSLGTRDPVAREAGAVWRAQIEAALARRIGSGEKARSAAQVLFAVWQGQILWEDPEIRIKDLARRLT</sequence>
<comment type="caution">
    <text evidence="1">The sequence shown here is derived from an EMBL/GenBank/DDBJ whole genome shotgun (WGS) entry which is preliminary data.</text>
</comment>
<dbReference type="EMBL" id="PZKE01000004">
    <property type="protein sequence ID" value="PTE15393.1"/>
    <property type="molecule type" value="Genomic_DNA"/>
</dbReference>
<name>A0A2T4JC14_FUSBL</name>
<gene>
    <name evidence="1" type="ORF">C5F44_06235</name>
</gene>
<accession>A0A2T4JC14</accession>
<dbReference type="SUPFAM" id="SSF46689">
    <property type="entry name" value="Homeodomain-like"/>
    <property type="match status" value="1"/>
</dbReference>
<proteinExistence type="predicted"/>